<dbReference type="AlphaFoldDB" id="A0AAD1VPU9"/>
<dbReference type="InterPro" id="IPR000010">
    <property type="entry name" value="Cystatin_dom"/>
</dbReference>
<dbReference type="InterPro" id="IPR050735">
    <property type="entry name" value="Kininogen_Fetuin_HRG"/>
</dbReference>
<feature type="compositionally biased region" description="Basic and acidic residues" evidence="6">
    <location>
        <begin position="375"/>
        <end position="393"/>
    </location>
</feature>
<proteinExistence type="predicted"/>
<evidence type="ECO:0000256" key="5">
    <source>
        <dbReference type="ARBA" id="ARBA00023180"/>
    </source>
</evidence>
<dbReference type="Pfam" id="PF00031">
    <property type="entry name" value="Cystatin"/>
    <property type="match status" value="3"/>
</dbReference>
<evidence type="ECO:0000256" key="3">
    <source>
        <dbReference type="ARBA" id="ARBA00022729"/>
    </source>
</evidence>
<evidence type="ECO:0000313" key="10">
    <source>
        <dbReference type="Proteomes" id="UP001295444"/>
    </source>
</evidence>
<feature type="compositionally biased region" description="Polar residues" evidence="6">
    <location>
        <begin position="399"/>
        <end position="411"/>
    </location>
</feature>
<dbReference type="PANTHER" id="PTHR13814">
    <property type="entry name" value="FETUIN"/>
    <property type="match status" value="1"/>
</dbReference>
<dbReference type="InterPro" id="IPR027358">
    <property type="entry name" value="Kininogen-type_cystatin_dom"/>
</dbReference>
<reference evidence="9" key="1">
    <citation type="submission" date="2022-03" db="EMBL/GenBank/DDBJ databases">
        <authorList>
            <person name="Alioto T."/>
            <person name="Alioto T."/>
            <person name="Gomez Garrido J."/>
        </authorList>
    </citation>
    <scope>NUCLEOTIDE SEQUENCE</scope>
</reference>
<name>A0AAD1VPU9_PELCU</name>
<dbReference type="FunFam" id="3.10.450.10:FF:000002">
    <property type="entry name" value="Kininogen 1"/>
    <property type="match status" value="1"/>
</dbReference>
<dbReference type="SMART" id="SM00043">
    <property type="entry name" value="CY"/>
    <property type="match status" value="3"/>
</dbReference>
<dbReference type="Proteomes" id="UP001295444">
    <property type="component" value="Chromosome 02"/>
</dbReference>
<dbReference type="InterPro" id="IPR046350">
    <property type="entry name" value="Cystatin_sf"/>
</dbReference>
<dbReference type="GO" id="GO:0004869">
    <property type="term" value="F:cysteine-type endopeptidase inhibitor activity"/>
    <property type="evidence" value="ECO:0007669"/>
    <property type="project" value="UniProtKB-KW"/>
</dbReference>
<evidence type="ECO:0000256" key="6">
    <source>
        <dbReference type="SAM" id="MobiDB-lite"/>
    </source>
</evidence>
<dbReference type="EMBL" id="OW240913">
    <property type="protein sequence ID" value="CAH2247829.1"/>
    <property type="molecule type" value="Genomic_DNA"/>
</dbReference>
<feature type="domain" description="Cystatin kininogen-type" evidence="8">
    <location>
        <begin position="146"/>
        <end position="250"/>
    </location>
</feature>
<dbReference type="GO" id="GO:0007204">
    <property type="term" value="P:positive regulation of cytosolic calcium ion concentration"/>
    <property type="evidence" value="ECO:0007669"/>
    <property type="project" value="TreeGrafter"/>
</dbReference>
<sequence>MMALGTFLLFAPLLIVSANQALIYDADCNDANIFKAVDVALKSYNAGKVYGNLFTLHRITKAGIRPESNGVVRNFVDYEIRESVCNTHSGIDWKNCNFLTPTLAVGKCSAHVVLNQVLNSSDVLSQNCIPPEDTPELLGTMRPIDPNREDVLQLAQLSIERMNNLGRHPFYFALEKIETANRQLVSGWNYLINYTVRQTNCSKSEIKNVNSEECSFDINGQSGKCATTVHRNLQQTNEITYLHCTSDSGFCLECPNDVEPNNPELLNLLKQFVDEHNANSSSHALYKLSEVVRATKKGSDLEIYEVELKISETNCSRTEHAILGEECHILINGNTTYCQIRINATGSVIQPCMERKILVYRLQGFSPLRSARHRREFDHNSKEHRGKEKHESSQESNEEATVSTPGVTATTMPLGCPGKEWQPYNLPEDPVVLDSVLVHLSGFTPLRSVPKQDEV</sequence>
<gene>
    <name evidence="9" type="ORF">PECUL_23A000059</name>
</gene>
<dbReference type="GO" id="GO:0072562">
    <property type="term" value="C:blood microparticle"/>
    <property type="evidence" value="ECO:0007669"/>
    <property type="project" value="TreeGrafter"/>
</dbReference>
<dbReference type="SUPFAM" id="SSF54403">
    <property type="entry name" value="Cystatin/monellin"/>
    <property type="match status" value="3"/>
</dbReference>
<evidence type="ECO:0000259" key="8">
    <source>
        <dbReference type="PROSITE" id="PS51647"/>
    </source>
</evidence>
<feature type="signal peptide" evidence="7">
    <location>
        <begin position="1"/>
        <end position="18"/>
    </location>
</feature>
<feature type="chain" id="PRO_5041896918" evidence="7">
    <location>
        <begin position="19"/>
        <end position="455"/>
    </location>
</feature>
<keyword evidence="2" id="KW-0789">Thiol protease inhibitor</keyword>
<keyword evidence="10" id="KW-1185">Reference proteome</keyword>
<dbReference type="GO" id="GO:0030195">
    <property type="term" value="P:negative regulation of blood coagulation"/>
    <property type="evidence" value="ECO:0007669"/>
    <property type="project" value="TreeGrafter"/>
</dbReference>
<organism evidence="9 10">
    <name type="scientific">Pelobates cultripes</name>
    <name type="common">Western spadefoot toad</name>
    <dbReference type="NCBI Taxonomy" id="61616"/>
    <lineage>
        <taxon>Eukaryota</taxon>
        <taxon>Metazoa</taxon>
        <taxon>Chordata</taxon>
        <taxon>Craniata</taxon>
        <taxon>Vertebrata</taxon>
        <taxon>Euteleostomi</taxon>
        <taxon>Amphibia</taxon>
        <taxon>Batrachia</taxon>
        <taxon>Anura</taxon>
        <taxon>Pelobatoidea</taxon>
        <taxon>Pelobatidae</taxon>
        <taxon>Pelobates</taxon>
    </lineage>
</organism>
<evidence type="ECO:0000256" key="2">
    <source>
        <dbReference type="ARBA" id="ARBA00022704"/>
    </source>
</evidence>
<dbReference type="Gene3D" id="3.10.450.10">
    <property type="match status" value="3"/>
</dbReference>
<dbReference type="CDD" id="cd00042">
    <property type="entry name" value="CY"/>
    <property type="match status" value="2"/>
</dbReference>
<dbReference type="PROSITE" id="PS51647">
    <property type="entry name" value="CYSTATIN_KININOGEN"/>
    <property type="match status" value="1"/>
</dbReference>
<evidence type="ECO:0000313" key="9">
    <source>
        <dbReference type="EMBL" id="CAH2247829.1"/>
    </source>
</evidence>
<accession>A0AAD1VPU9</accession>
<keyword evidence="1" id="KW-0646">Protease inhibitor</keyword>
<evidence type="ECO:0000256" key="1">
    <source>
        <dbReference type="ARBA" id="ARBA00022690"/>
    </source>
</evidence>
<feature type="region of interest" description="Disordered" evidence="6">
    <location>
        <begin position="371"/>
        <end position="420"/>
    </location>
</feature>
<keyword evidence="4" id="KW-1015">Disulfide bond</keyword>
<dbReference type="PANTHER" id="PTHR13814:SF12">
    <property type="entry name" value="KININOGEN-1"/>
    <property type="match status" value="1"/>
</dbReference>
<evidence type="ECO:0000256" key="7">
    <source>
        <dbReference type="SAM" id="SignalP"/>
    </source>
</evidence>
<evidence type="ECO:0000256" key="4">
    <source>
        <dbReference type="ARBA" id="ARBA00023157"/>
    </source>
</evidence>
<keyword evidence="3 7" id="KW-0732">Signal</keyword>
<protein>
    <submittedName>
        <fullName evidence="9">Kininogen-1 isoform X2</fullName>
    </submittedName>
</protein>
<keyword evidence="5" id="KW-0325">Glycoprotein</keyword>